<accession>A0ABP5T2E3</accession>
<evidence type="ECO:0000313" key="1">
    <source>
        <dbReference type="EMBL" id="GAA2343570.1"/>
    </source>
</evidence>
<dbReference type="Proteomes" id="UP001501444">
    <property type="component" value="Unassembled WGS sequence"/>
</dbReference>
<evidence type="ECO:0000313" key="2">
    <source>
        <dbReference type="Proteomes" id="UP001501444"/>
    </source>
</evidence>
<name>A0ABP5T2E3_9ACTN</name>
<reference evidence="2" key="1">
    <citation type="journal article" date="2019" name="Int. J. Syst. Evol. Microbiol.">
        <title>The Global Catalogue of Microorganisms (GCM) 10K type strain sequencing project: providing services to taxonomists for standard genome sequencing and annotation.</title>
        <authorList>
            <consortium name="The Broad Institute Genomics Platform"/>
            <consortium name="The Broad Institute Genome Sequencing Center for Infectious Disease"/>
            <person name="Wu L."/>
            <person name="Ma J."/>
        </authorList>
    </citation>
    <scope>NUCLEOTIDE SEQUENCE [LARGE SCALE GENOMIC DNA]</scope>
    <source>
        <strain evidence="2">JCM 3272</strain>
    </source>
</reference>
<keyword evidence="2" id="KW-1185">Reference proteome</keyword>
<evidence type="ECO:0008006" key="3">
    <source>
        <dbReference type="Google" id="ProtNLM"/>
    </source>
</evidence>
<comment type="caution">
    <text evidence="1">The sequence shown here is derived from an EMBL/GenBank/DDBJ whole genome shotgun (WGS) entry which is preliminary data.</text>
</comment>
<dbReference type="RefSeq" id="WP_344612830.1">
    <property type="nucleotide sequence ID" value="NZ_BAAARV010000023.1"/>
</dbReference>
<organism evidence="1 2">
    <name type="scientific">Dactylosporangium salmoneum</name>
    <dbReference type="NCBI Taxonomy" id="53361"/>
    <lineage>
        <taxon>Bacteria</taxon>
        <taxon>Bacillati</taxon>
        <taxon>Actinomycetota</taxon>
        <taxon>Actinomycetes</taxon>
        <taxon>Micromonosporales</taxon>
        <taxon>Micromonosporaceae</taxon>
        <taxon>Dactylosporangium</taxon>
    </lineage>
</organism>
<gene>
    <name evidence="1" type="ORF">GCM10010170_028590</name>
</gene>
<dbReference type="EMBL" id="BAAARV010000023">
    <property type="protein sequence ID" value="GAA2343570.1"/>
    <property type="molecule type" value="Genomic_DNA"/>
</dbReference>
<sequence length="279" mass="31459">MDAPDWPPPAETKPDTRTYSELLEDPRLTEEAALGMRADAALGHTAALLLQRGKRDLVALLVDAEGPIVEWDPECQEYDLWLEVPADQRMRFTDEVMEEIRNALKEVDTRFRYGLAWLGVREILPPVGPGWRGQVRSQLTGKRPTNHARKVRSGPPVYVRDFLSFTNEGELAVYDALKGIQENELPRENTIGIYPLAGGRIPDHTWEPDFLITYGGRAGVLEVDGPHHNSRRAMDATRDHLLRDAGVGFVDRIPVEALTNPSELVAVLRRFVRRLSQVK</sequence>
<proteinExistence type="predicted"/>
<protein>
    <recommendedName>
        <fullName evidence="3">DUF559 domain-containing protein</fullName>
    </recommendedName>
</protein>